<keyword evidence="1" id="KW-0472">Membrane</keyword>
<keyword evidence="1" id="KW-0812">Transmembrane</keyword>
<dbReference type="EMBL" id="JBHTKX010000004">
    <property type="protein sequence ID" value="MFD1130721.1"/>
    <property type="molecule type" value="Genomic_DNA"/>
</dbReference>
<keyword evidence="3" id="KW-1185">Reference proteome</keyword>
<feature type="transmembrane region" description="Helical" evidence="1">
    <location>
        <begin position="179"/>
        <end position="196"/>
    </location>
</feature>
<dbReference type="RefSeq" id="WP_090727300.1">
    <property type="nucleotide sequence ID" value="NZ_JBHTKX010000004.1"/>
</dbReference>
<organism evidence="2 3">
    <name type="scientific">Paenibacillus provencensis</name>
    <dbReference type="NCBI Taxonomy" id="441151"/>
    <lineage>
        <taxon>Bacteria</taxon>
        <taxon>Bacillati</taxon>
        <taxon>Bacillota</taxon>
        <taxon>Bacilli</taxon>
        <taxon>Bacillales</taxon>
        <taxon>Paenibacillaceae</taxon>
        <taxon>Paenibacillus</taxon>
    </lineage>
</organism>
<proteinExistence type="predicted"/>
<name>A0ABW3Q5P9_9BACL</name>
<evidence type="ECO:0000313" key="3">
    <source>
        <dbReference type="Proteomes" id="UP001597169"/>
    </source>
</evidence>
<comment type="caution">
    <text evidence="2">The sequence shown here is derived from an EMBL/GenBank/DDBJ whole genome shotgun (WGS) entry which is preliminary data.</text>
</comment>
<reference evidence="3" key="1">
    <citation type="journal article" date="2019" name="Int. J. Syst. Evol. Microbiol.">
        <title>The Global Catalogue of Microorganisms (GCM) 10K type strain sequencing project: providing services to taxonomists for standard genome sequencing and annotation.</title>
        <authorList>
            <consortium name="The Broad Institute Genomics Platform"/>
            <consortium name="The Broad Institute Genome Sequencing Center for Infectious Disease"/>
            <person name="Wu L."/>
            <person name="Ma J."/>
        </authorList>
    </citation>
    <scope>NUCLEOTIDE SEQUENCE [LARGE SCALE GENOMIC DNA]</scope>
    <source>
        <strain evidence="3">CCUG 53519</strain>
    </source>
</reference>
<accession>A0ABW3Q5P9</accession>
<gene>
    <name evidence="2" type="ORF">ACFQ3J_21490</name>
</gene>
<feature type="transmembrane region" description="Helical" evidence="1">
    <location>
        <begin position="114"/>
        <end position="132"/>
    </location>
</feature>
<sequence length="202" mass="23666">MNAKRVVDTILRNNNFYSYTVTLNSKISRCNFNRQGNTEIQLESYERKEEELIVAAHEASHVLNYNENVTNLKLLLCLEKLMKFTLLGLPVFSVFMIIRNLLMIDSTNLIDFIFNSYTLLCFASGTSYYLYYGRDEALTEKRALKELEKGIFPLIDNELKFLIVNENKTRIVTWVYKKVFLLLIGLILLLLFLRFLPELLII</sequence>
<keyword evidence="1" id="KW-1133">Transmembrane helix</keyword>
<feature type="transmembrane region" description="Helical" evidence="1">
    <location>
        <begin position="81"/>
        <end position="102"/>
    </location>
</feature>
<evidence type="ECO:0000256" key="1">
    <source>
        <dbReference type="SAM" id="Phobius"/>
    </source>
</evidence>
<protein>
    <recommendedName>
        <fullName evidence="4">Peptidase M48 domain-containing protein</fullName>
    </recommendedName>
</protein>
<dbReference type="Proteomes" id="UP001597169">
    <property type="component" value="Unassembled WGS sequence"/>
</dbReference>
<evidence type="ECO:0000313" key="2">
    <source>
        <dbReference type="EMBL" id="MFD1130721.1"/>
    </source>
</evidence>
<evidence type="ECO:0008006" key="4">
    <source>
        <dbReference type="Google" id="ProtNLM"/>
    </source>
</evidence>